<evidence type="ECO:0000256" key="2">
    <source>
        <dbReference type="SAM" id="Phobius"/>
    </source>
</evidence>
<dbReference type="Gene3D" id="2.40.420.20">
    <property type="match status" value="1"/>
</dbReference>
<evidence type="ECO:0000313" key="3">
    <source>
        <dbReference type="EMBL" id="SPF41749.1"/>
    </source>
</evidence>
<dbReference type="GO" id="GO:0015679">
    <property type="term" value="P:plasma membrane copper ion transport"/>
    <property type="evidence" value="ECO:0007669"/>
    <property type="project" value="TreeGrafter"/>
</dbReference>
<dbReference type="AlphaFoldDB" id="A0A2U3KQA6"/>
<sequence length="420" mass="45613">MDIARPEFKQRKRRRQIAVLAVVVVVVAVLTLAVHRLRPAAPSVERGTVWTDSVKRGSMLRQVRGIGSLMPSQESVLQIPAETEATVLRIRMLPGSLVKADTILLEMGNPQVEQAALDAQLQWKAAEAEYQSQRMKLESDFMNQKAGAATVTADYNQAQLQAQTDKALYDLGVISGLAYKASKGKADELTIRNGLEDQSLASSQKAIDSQLAEQQAKVEQMRVLADLKKKQLDALKVRAGIDGVLVELPLHVGEHVSPGTMLAKVVQPNHLMAEVKVAETQARDVQIGEPASVDTHNGVISGVVMRVDPAVQNGTVTVDVKLTGELPKGARPDLSVDGTIDLERLDNVLYVGRPAFGQENSTISLFKLGPDGQEAVRVPVKVGRASVNSIQVLDGLHEGDTVVLSDMSRWDNTDRIRLQD</sequence>
<evidence type="ECO:0000313" key="4">
    <source>
        <dbReference type="Proteomes" id="UP000238701"/>
    </source>
</evidence>
<keyword evidence="1" id="KW-0813">Transport</keyword>
<organism evidence="3 4">
    <name type="scientific">Candidatus Sulfotelmatobacter kueseliae</name>
    <dbReference type="NCBI Taxonomy" id="2042962"/>
    <lineage>
        <taxon>Bacteria</taxon>
        <taxon>Pseudomonadati</taxon>
        <taxon>Acidobacteriota</taxon>
        <taxon>Terriglobia</taxon>
        <taxon>Terriglobales</taxon>
        <taxon>Candidatus Korobacteraceae</taxon>
        <taxon>Candidatus Sulfotelmatobacter</taxon>
    </lineage>
</organism>
<dbReference type="GO" id="GO:0060003">
    <property type="term" value="P:copper ion export"/>
    <property type="evidence" value="ECO:0007669"/>
    <property type="project" value="TreeGrafter"/>
</dbReference>
<dbReference type="OrthoDB" id="9806939at2"/>
<keyword evidence="2" id="KW-1133">Transmembrane helix</keyword>
<dbReference type="PANTHER" id="PTHR30097:SF4">
    <property type="entry name" value="SLR6042 PROTEIN"/>
    <property type="match status" value="1"/>
</dbReference>
<reference evidence="4" key="1">
    <citation type="submission" date="2018-02" db="EMBL/GenBank/DDBJ databases">
        <authorList>
            <person name="Hausmann B."/>
        </authorList>
    </citation>
    <scope>NUCLEOTIDE SEQUENCE [LARGE SCALE GENOMIC DNA]</scope>
    <source>
        <strain evidence="4">Peat soil MAG SbA1</strain>
    </source>
</reference>
<feature type="transmembrane region" description="Helical" evidence="2">
    <location>
        <begin position="17"/>
        <end position="37"/>
    </location>
</feature>
<dbReference type="Gene3D" id="2.40.30.170">
    <property type="match status" value="1"/>
</dbReference>
<dbReference type="Gene3D" id="2.40.50.100">
    <property type="match status" value="1"/>
</dbReference>
<evidence type="ECO:0000256" key="1">
    <source>
        <dbReference type="ARBA" id="ARBA00022448"/>
    </source>
</evidence>
<accession>A0A2U3KQA6</accession>
<name>A0A2U3KQA6_9BACT</name>
<proteinExistence type="predicted"/>
<dbReference type="Proteomes" id="UP000238701">
    <property type="component" value="Unassembled WGS sequence"/>
</dbReference>
<dbReference type="Gene3D" id="1.10.287.470">
    <property type="entry name" value="Helix hairpin bin"/>
    <property type="match status" value="1"/>
</dbReference>
<gene>
    <name evidence="3" type="ORF">SBA1_380003</name>
</gene>
<dbReference type="GO" id="GO:0030313">
    <property type="term" value="C:cell envelope"/>
    <property type="evidence" value="ECO:0007669"/>
    <property type="project" value="TreeGrafter"/>
</dbReference>
<dbReference type="InterPro" id="IPR051909">
    <property type="entry name" value="MFP_Cation_Efflux"/>
</dbReference>
<protein>
    <submittedName>
        <fullName evidence="3">Secretion protein HlyD</fullName>
    </submittedName>
</protein>
<dbReference type="SUPFAM" id="SSF111369">
    <property type="entry name" value="HlyD-like secretion proteins"/>
    <property type="match status" value="1"/>
</dbReference>
<keyword evidence="2" id="KW-0812">Transmembrane</keyword>
<keyword evidence="2" id="KW-0472">Membrane</keyword>
<dbReference type="PANTHER" id="PTHR30097">
    <property type="entry name" value="CATION EFFLUX SYSTEM PROTEIN CUSB"/>
    <property type="match status" value="1"/>
</dbReference>
<dbReference type="EMBL" id="OMOD01000131">
    <property type="protein sequence ID" value="SPF41749.1"/>
    <property type="molecule type" value="Genomic_DNA"/>
</dbReference>